<name>A0AAW0BM14_9AGAR</name>
<gene>
    <name evidence="2" type="ORF">R3P38DRAFT_3190796</name>
</gene>
<evidence type="ECO:0000313" key="3">
    <source>
        <dbReference type="Proteomes" id="UP001362999"/>
    </source>
</evidence>
<feature type="region of interest" description="Disordered" evidence="1">
    <location>
        <begin position="31"/>
        <end position="92"/>
    </location>
</feature>
<organism evidence="2 3">
    <name type="scientific">Favolaschia claudopus</name>
    <dbReference type="NCBI Taxonomy" id="2862362"/>
    <lineage>
        <taxon>Eukaryota</taxon>
        <taxon>Fungi</taxon>
        <taxon>Dikarya</taxon>
        <taxon>Basidiomycota</taxon>
        <taxon>Agaricomycotina</taxon>
        <taxon>Agaricomycetes</taxon>
        <taxon>Agaricomycetidae</taxon>
        <taxon>Agaricales</taxon>
        <taxon>Marasmiineae</taxon>
        <taxon>Mycenaceae</taxon>
        <taxon>Favolaschia</taxon>
    </lineage>
</organism>
<accession>A0AAW0BM14</accession>
<evidence type="ECO:0000256" key="1">
    <source>
        <dbReference type="SAM" id="MobiDB-lite"/>
    </source>
</evidence>
<dbReference type="AlphaFoldDB" id="A0AAW0BM14"/>
<sequence length="787" mass="88762">MPPAPSIHAFDMSDPAQAARAHDRFLAGICPTLGPQSKTKARRHAKAVPEKLTRDRLAREEAAKESVRRSKRLADLDYRRAHPRPPPRPKPTLARLAYENLQRSLSSPSSSAFPLDDPEINLNYFKNRLSVIFGGDPVALARWEEERRQTKEKAHADQARAIAEGRMRGVMVAIREVGAEKLALEKAEVGPAPIMGNLVARKPLATPTIILPHAEAIEAAWAAVPPITPAIAEMGPGKRREFLDDLDEGWRKKPENRAERRRRILEQRKEIDALYGFLISQCLSVHGKKRVFAVCEASRAFPIFGIVIDQKLTWTLTFEANATPTISRALSSYDTESTHDQKHSIIQSMMTRADQEQEDLHSRIRVLEQMIRYRAHYRNSTQMTASASARIRSDIRKWQRMIYELRRRSEMVNLTVSYDICCQFARNLAAREDTDPEVMEVIAYLISNALELRTSCTMPLPRIPDSCLREIARLLSADTQATAILVSRRFARITRPELYRVIEVEKNTASFFSALVLNTALGRLIEKLVLAGATNPCSSEELGAAVCTMTNLYSLHIHYSIDFLPLLRHFPGTLRDFMAWQHIPDDTALDFLVSQPSIVSAFFGDLNLERADASILPRLAKITARAEDLVVIVPSRPVHSVEFWYDAGDQALQPVVPLTFLSASTAAIVSLELQISQLFSGVDDPAELRSLLPEVRRLIIYQDKTWGGAFVSAANFEEGIGELITHIDKLSTLRHLVIASTYGYTEARWIRRKFISASSLRLDFFVVERIFLPLEASALRYIRSLEY</sequence>
<reference evidence="2 3" key="1">
    <citation type="journal article" date="2024" name="J Genomics">
        <title>Draft genome sequencing and assembly of Favolaschia claudopus CIRM-BRFM 2984 isolated from oak limbs.</title>
        <authorList>
            <person name="Navarro D."/>
            <person name="Drula E."/>
            <person name="Chaduli D."/>
            <person name="Cazenave R."/>
            <person name="Ahrendt S."/>
            <person name="Wang J."/>
            <person name="Lipzen A."/>
            <person name="Daum C."/>
            <person name="Barry K."/>
            <person name="Grigoriev I.V."/>
            <person name="Favel A."/>
            <person name="Rosso M.N."/>
            <person name="Martin F."/>
        </authorList>
    </citation>
    <scope>NUCLEOTIDE SEQUENCE [LARGE SCALE GENOMIC DNA]</scope>
    <source>
        <strain evidence="2 3">CIRM-BRFM 2984</strain>
    </source>
</reference>
<evidence type="ECO:0008006" key="4">
    <source>
        <dbReference type="Google" id="ProtNLM"/>
    </source>
</evidence>
<dbReference type="EMBL" id="JAWWNJ010000029">
    <property type="protein sequence ID" value="KAK7027714.1"/>
    <property type="molecule type" value="Genomic_DNA"/>
</dbReference>
<dbReference type="Proteomes" id="UP001362999">
    <property type="component" value="Unassembled WGS sequence"/>
</dbReference>
<keyword evidence="3" id="KW-1185">Reference proteome</keyword>
<comment type="caution">
    <text evidence="2">The sequence shown here is derived from an EMBL/GenBank/DDBJ whole genome shotgun (WGS) entry which is preliminary data.</text>
</comment>
<proteinExistence type="predicted"/>
<evidence type="ECO:0000313" key="2">
    <source>
        <dbReference type="EMBL" id="KAK7027714.1"/>
    </source>
</evidence>
<protein>
    <recommendedName>
        <fullName evidence="4">F-box domain-containing protein</fullName>
    </recommendedName>
</protein>
<feature type="compositionally biased region" description="Basic and acidic residues" evidence="1">
    <location>
        <begin position="47"/>
        <end position="80"/>
    </location>
</feature>